<name>A0AAV7Y0I3_9NEOP</name>
<reference evidence="10" key="1">
    <citation type="submission" date="2022-12" db="EMBL/GenBank/DDBJ databases">
        <title>Chromosome-level genome assembly of the bean flower thrips Megalurothrips usitatus.</title>
        <authorList>
            <person name="Ma L."/>
            <person name="Liu Q."/>
            <person name="Li H."/>
            <person name="Cai W."/>
        </authorList>
    </citation>
    <scope>NUCLEOTIDE SEQUENCE</scope>
    <source>
        <strain evidence="10">Cailab_2022a</strain>
    </source>
</reference>
<evidence type="ECO:0000313" key="10">
    <source>
        <dbReference type="EMBL" id="KAJ1529584.1"/>
    </source>
</evidence>
<dbReference type="InterPro" id="IPR025660">
    <property type="entry name" value="Pept_his_AS"/>
</dbReference>
<evidence type="ECO:0000256" key="2">
    <source>
        <dbReference type="ARBA" id="ARBA00022670"/>
    </source>
</evidence>
<evidence type="ECO:0000256" key="1">
    <source>
        <dbReference type="ARBA" id="ARBA00008455"/>
    </source>
</evidence>
<dbReference type="SMART" id="SM00645">
    <property type="entry name" value="Pept_C1"/>
    <property type="match status" value="1"/>
</dbReference>
<dbReference type="PRINTS" id="PR00705">
    <property type="entry name" value="PAPAIN"/>
</dbReference>
<dbReference type="Gene3D" id="3.90.70.10">
    <property type="entry name" value="Cysteine proteinases"/>
    <property type="match status" value="1"/>
</dbReference>
<keyword evidence="3 8" id="KW-0732">Signal</keyword>
<dbReference type="InterPro" id="IPR025661">
    <property type="entry name" value="Pept_asp_AS"/>
</dbReference>
<keyword evidence="4" id="KW-0378">Hydrolase</keyword>
<dbReference type="InterPro" id="IPR013128">
    <property type="entry name" value="Peptidase_C1A"/>
</dbReference>
<feature type="domain" description="Peptidase C1A papain C-terminal" evidence="9">
    <location>
        <begin position="86"/>
        <end position="335"/>
    </location>
</feature>
<dbReference type="InterPro" id="IPR000668">
    <property type="entry name" value="Peptidase_C1A_C"/>
</dbReference>
<dbReference type="InterPro" id="IPR038765">
    <property type="entry name" value="Papain-like_cys_pep_sf"/>
</dbReference>
<organism evidence="10 11">
    <name type="scientific">Megalurothrips usitatus</name>
    <name type="common">bean blossom thrips</name>
    <dbReference type="NCBI Taxonomy" id="439358"/>
    <lineage>
        <taxon>Eukaryota</taxon>
        <taxon>Metazoa</taxon>
        <taxon>Ecdysozoa</taxon>
        <taxon>Arthropoda</taxon>
        <taxon>Hexapoda</taxon>
        <taxon>Insecta</taxon>
        <taxon>Pterygota</taxon>
        <taxon>Neoptera</taxon>
        <taxon>Paraneoptera</taxon>
        <taxon>Thysanoptera</taxon>
        <taxon>Terebrantia</taxon>
        <taxon>Thripoidea</taxon>
        <taxon>Thripidae</taxon>
        <taxon>Megalurothrips</taxon>
    </lineage>
</organism>
<proteinExistence type="inferred from homology"/>
<accession>A0AAV7Y0I3</accession>
<dbReference type="InterPro" id="IPR012599">
    <property type="entry name" value="Propeptide_C1A"/>
</dbReference>
<feature type="chain" id="PRO_5043541031" description="Peptidase C1A papain C-terminal domain-containing protein" evidence="8">
    <location>
        <begin position="19"/>
        <end position="338"/>
    </location>
</feature>
<dbReference type="Pfam" id="PF08127">
    <property type="entry name" value="Propeptide_C1"/>
    <property type="match status" value="1"/>
</dbReference>
<keyword evidence="7" id="KW-1015">Disulfide bond</keyword>
<dbReference type="GO" id="GO:0004197">
    <property type="term" value="F:cysteine-type endopeptidase activity"/>
    <property type="evidence" value="ECO:0007669"/>
    <property type="project" value="InterPro"/>
</dbReference>
<dbReference type="AlphaFoldDB" id="A0AAV7Y0I3"/>
<sequence length="338" mass="37426">MMLKVAALLCGLVAVATAAFHPLSDAHIDHINSVQSTWKAGRNFAPDVSMKYIKKLLGVHPNNANMRLPEADEEHYRFLEKAAPAIPETFDARTQWPECKTIGEVRDQGSCGSCWAFGAVEVMSDRTCIASKGKKNIHYSAEDLVACCHICGDGCDGGYPNMAFRYWVQWGIVSGGNYAEKQGCLDYSIEPCEHHVNGTRNSCSGEDGSTPSCKQRCQSGYRTPYKKDRHYGKKAYSIKNNVEAIQREIMTNGPVEVAISVYSDFPSYKSGVYQYVSGEYLGGHAIRLLGWGTENGTPYWLLANSWNEDWGDKGFFKMIRGKDDCGIESEVVAGLPRL</sequence>
<keyword evidence="11" id="KW-1185">Reference proteome</keyword>
<dbReference type="GO" id="GO:0006508">
    <property type="term" value="P:proteolysis"/>
    <property type="evidence" value="ECO:0007669"/>
    <property type="project" value="UniProtKB-KW"/>
</dbReference>
<comment type="caution">
    <text evidence="10">The sequence shown here is derived from an EMBL/GenBank/DDBJ whole genome shotgun (WGS) entry which is preliminary data.</text>
</comment>
<evidence type="ECO:0000256" key="3">
    <source>
        <dbReference type="ARBA" id="ARBA00022729"/>
    </source>
</evidence>
<comment type="similarity">
    <text evidence="1">Belongs to the peptidase C1 family.</text>
</comment>
<evidence type="ECO:0000256" key="7">
    <source>
        <dbReference type="ARBA" id="ARBA00023157"/>
    </source>
</evidence>
<dbReference type="FunFam" id="3.90.70.10:FF:000031">
    <property type="entry name" value="Cathepsin B"/>
    <property type="match status" value="1"/>
</dbReference>
<evidence type="ECO:0000256" key="5">
    <source>
        <dbReference type="ARBA" id="ARBA00022807"/>
    </source>
</evidence>
<evidence type="ECO:0000256" key="8">
    <source>
        <dbReference type="SAM" id="SignalP"/>
    </source>
</evidence>
<dbReference type="PROSITE" id="PS00639">
    <property type="entry name" value="THIOL_PROTEASE_HIS"/>
    <property type="match status" value="1"/>
</dbReference>
<gene>
    <name evidence="10" type="ORF">ONE63_006354</name>
</gene>
<evidence type="ECO:0000259" key="9">
    <source>
        <dbReference type="SMART" id="SM00645"/>
    </source>
</evidence>
<dbReference type="InterPro" id="IPR000169">
    <property type="entry name" value="Pept_cys_AS"/>
</dbReference>
<evidence type="ECO:0000256" key="6">
    <source>
        <dbReference type="ARBA" id="ARBA00023145"/>
    </source>
</evidence>
<feature type="signal peptide" evidence="8">
    <location>
        <begin position="1"/>
        <end position="18"/>
    </location>
</feature>
<keyword evidence="6" id="KW-0865">Zymogen</keyword>
<dbReference type="Proteomes" id="UP001075354">
    <property type="component" value="Chromosome 3"/>
</dbReference>
<dbReference type="CDD" id="cd02620">
    <property type="entry name" value="Peptidase_C1A_CathepsinB"/>
    <property type="match status" value="1"/>
</dbReference>
<dbReference type="SUPFAM" id="SSF54001">
    <property type="entry name" value="Cysteine proteinases"/>
    <property type="match status" value="1"/>
</dbReference>
<keyword evidence="5" id="KW-0788">Thiol protease</keyword>
<keyword evidence="2" id="KW-0645">Protease</keyword>
<dbReference type="EMBL" id="JAPTSV010000003">
    <property type="protein sequence ID" value="KAJ1529584.1"/>
    <property type="molecule type" value="Genomic_DNA"/>
</dbReference>
<evidence type="ECO:0000256" key="4">
    <source>
        <dbReference type="ARBA" id="ARBA00022801"/>
    </source>
</evidence>
<dbReference type="PROSITE" id="PS00640">
    <property type="entry name" value="THIOL_PROTEASE_ASN"/>
    <property type="match status" value="1"/>
</dbReference>
<dbReference type="Pfam" id="PF00112">
    <property type="entry name" value="Peptidase_C1"/>
    <property type="match status" value="1"/>
</dbReference>
<evidence type="ECO:0000313" key="11">
    <source>
        <dbReference type="Proteomes" id="UP001075354"/>
    </source>
</evidence>
<dbReference type="PANTHER" id="PTHR12411">
    <property type="entry name" value="CYSTEINE PROTEASE FAMILY C1-RELATED"/>
    <property type="match status" value="1"/>
</dbReference>
<dbReference type="PROSITE" id="PS00139">
    <property type="entry name" value="THIOL_PROTEASE_CYS"/>
    <property type="match status" value="1"/>
</dbReference>
<protein>
    <recommendedName>
        <fullName evidence="9">Peptidase C1A papain C-terminal domain-containing protein</fullName>
    </recommendedName>
</protein>